<organism evidence="1 2">
    <name type="scientific">Fodinibius salinus</name>
    <dbReference type="NCBI Taxonomy" id="860790"/>
    <lineage>
        <taxon>Bacteria</taxon>
        <taxon>Pseudomonadati</taxon>
        <taxon>Balneolota</taxon>
        <taxon>Balneolia</taxon>
        <taxon>Balneolales</taxon>
        <taxon>Balneolaceae</taxon>
        <taxon>Fodinibius</taxon>
    </lineage>
</organism>
<dbReference type="InterPro" id="IPR036513">
    <property type="entry name" value="STAS_dom_sf"/>
</dbReference>
<comment type="caution">
    <text evidence="1">The sequence shown here is derived from an EMBL/GenBank/DDBJ whole genome shotgun (WGS) entry which is preliminary data.</text>
</comment>
<evidence type="ECO:0000313" key="1">
    <source>
        <dbReference type="EMBL" id="TYP93993.1"/>
    </source>
</evidence>
<protein>
    <recommendedName>
        <fullName evidence="3">STAS domain-containing protein</fullName>
    </recommendedName>
</protein>
<sequence length="98" mass="11398">MNTIATQKKGKKLNITVHGDFNLRTKKMILSRLNPAIDKLVINLINCERIDSEGVIFLHRWLQKGNKLRLIDPPVVFFEILEILSLENLWNFDKILAD</sequence>
<dbReference type="RefSeq" id="WP_148899023.1">
    <property type="nucleotide sequence ID" value="NZ_VNHY01000002.1"/>
</dbReference>
<dbReference type="Gene3D" id="3.30.750.24">
    <property type="entry name" value="STAS domain"/>
    <property type="match status" value="1"/>
</dbReference>
<keyword evidence="2" id="KW-1185">Reference proteome</keyword>
<evidence type="ECO:0000313" key="2">
    <source>
        <dbReference type="Proteomes" id="UP000324595"/>
    </source>
</evidence>
<evidence type="ECO:0008006" key="3">
    <source>
        <dbReference type="Google" id="ProtNLM"/>
    </source>
</evidence>
<dbReference type="Proteomes" id="UP000324595">
    <property type="component" value="Unassembled WGS sequence"/>
</dbReference>
<accession>A0A5D3YJP1</accession>
<name>A0A5D3YJP1_9BACT</name>
<dbReference type="OrthoDB" id="1524752at2"/>
<dbReference type="EMBL" id="VNHY01000002">
    <property type="protein sequence ID" value="TYP93993.1"/>
    <property type="molecule type" value="Genomic_DNA"/>
</dbReference>
<proteinExistence type="predicted"/>
<gene>
    <name evidence="1" type="ORF">LX73_1711</name>
</gene>
<reference evidence="1 2" key="1">
    <citation type="submission" date="2019-07" db="EMBL/GenBank/DDBJ databases">
        <title>Genomic Encyclopedia of Archaeal and Bacterial Type Strains, Phase II (KMG-II): from individual species to whole genera.</title>
        <authorList>
            <person name="Goeker M."/>
        </authorList>
    </citation>
    <scope>NUCLEOTIDE SEQUENCE [LARGE SCALE GENOMIC DNA]</scope>
    <source>
        <strain evidence="1 2">DSM 21935</strain>
    </source>
</reference>
<dbReference type="AlphaFoldDB" id="A0A5D3YJP1"/>
<dbReference type="SUPFAM" id="SSF52091">
    <property type="entry name" value="SpoIIaa-like"/>
    <property type="match status" value="1"/>
</dbReference>